<reference evidence="2" key="1">
    <citation type="journal article" date="2020" name="Nature">
        <title>Giant virus diversity and host interactions through global metagenomics.</title>
        <authorList>
            <person name="Schulz F."/>
            <person name="Roux S."/>
            <person name="Paez-Espino D."/>
            <person name="Jungbluth S."/>
            <person name="Walsh D.A."/>
            <person name="Denef V.J."/>
            <person name="McMahon K.D."/>
            <person name="Konstantinidis K.T."/>
            <person name="Eloe-Fadrosh E.A."/>
            <person name="Kyrpides N.C."/>
            <person name="Woyke T."/>
        </authorList>
    </citation>
    <scope>NUCLEOTIDE SEQUENCE</scope>
    <source>
        <strain evidence="2">GVMAG-M-3300023174-182</strain>
    </source>
</reference>
<protein>
    <recommendedName>
        <fullName evidence="1">Glycine-rich domain-containing protein</fullName>
    </recommendedName>
</protein>
<name>A0A6C0DLD9_9ZZZZ</name>
<dbReference type="Pfam" id="PF21722">
    <property type="entry name" value="Gly_rich_2"/>
    <property type="match status" value="1"/>
</dbReference>
<proteinExistence type="predicted"/>
<sequence>MTTINSSSGLYNYAETEYLEYIDGSYNRSSFLELENWLIQNDVSYQIFLKNHASPFTMEYYLDKFPPYSINTSNNISISTFSVPDTTNQNNDSQYSQYSQYSQDSSLNFYLGFELSPENNNQNSNIEITFDYSLFDATFICVGGGGGGGGCGSNAGTGGGGGGIAFLTTDVSSNCIYSINVGAGGSYGGLNNNGNSGGDSSIYENNENGYCLCHCTGGGGGLYTTNTQDTLITGNGGYCNIYLNEQTNNTFGFGGMGGLGMGEFGTTPQIIETNTNELYGSYSIFYNSVAGDSCTNGMLSLPIPKELNYFIDSSFSGGGNGGTTTYIPSNNYKGSGGYGGVSSYNSSNGENGVVYCYFTYPQTRSQYNELIQNYNNWVAPINFAWNNFMVILYFYKRFFYIVNTENYEFIDDVYEKYGAQVESMIQQFEYEIIQKINPLINSLFEKDDVLKDRIVDIKTYQETFFRIAYEDYKESFQKEYQESIAAYFYETNNSIDETNVFLKYITQKIKNKK</sequence>
<dbReference type="EMBL" id="MN739623">
    <property type="protein sequence ID" value="QHT16395.1"/>
    <property type="molecule type" value="Genomic_DNA"/>
</dbReference>
<feature type="domain" description="Glycine-rich" evidence="1">
    <location>
        <begin position="127"/>
        <end position="358"/>
    </location>
</feature>
<organism evidence="2">
    <name type="scientific">viral metagenome</name>
    <dbReference type="NCBI Taxonomy" id="1070528"/>
    <lineage>
        <taxon>unclassified sequences</taxon>
        <taxon>metagenomes</taxon>
        <taxon>organismal metagenomes</taxon>
    </lineage>
</organism>
<dbReference type="AlphaFoldDB" id="A0A6C0DLD9"/>
<evidence type="ECO:0000313" key="2">
    <source>
        <dbReference type="EMBL" id="QHT16395.1"/>
    </source>
</evidence>
<evidence type="ECO:0000259" key="1">
    <source>
        <dbReference type="Pfam" id="PF21722"/>
    </source>
</evidence>
<accession>A0A6C0DLD9</accession>
<dbReference type="InterPro" id="IPR049304">
    <property type="entry name" value="Gly_rich_dom"/>
</dbReference>